<evidence type="ECO:0000313" key="5">
    <source>
        <dbReference type="Proteomes" id="UP001212997"/>
    </source>
</evidence>
<dbReference type="Proteomes" id="UP001212997">
    <property type="component" value="Unassembled WGS sequence"/>
</dbReference>
<name>A0AAD5YHH8_9APHY</name>
<feature type="compositionally biased region" description="Basic and acidic residues" evidence="2">
    <location>
        <begin position="151"/>
        <end position="166"/>
    </location>
</feature>
<feature type="compositionally biased region" description="Polar residues" evidence="2">
    <location>
        <begin position="248"/>
        <end position="257"/>
    </location>
</feature>
<keyword evidence="1" id="KW-0863">Zinc-finger</keyword>
<dbReference type="InterPro" id="IPR047134">
    <property type="entry name" value="RNF4"/>
</dbReference>
<keyword evidence="1" id="KW-0479">Metal-binding</keyword>
<reference evidence="4" key="1">
    <citation type="submission" date="2022-07" db="EMBL/GenBank/DDBJ databases">
        <title>Genome Sequence of Physisporinus lineatus.</title>
        <authorList>
            <person name="Buettner E."/>
        </authorList>
    </citation>
    <scope>NUCLEOTIDE SEQUENCE</scope>
    <source>
        <strain evidence="4">VT162</strain>
    </source>
</reference>
<sequence length="311" mass="34741">MSCAICLEELKEPVSTPCGHLHCEECLVSSIEASNHSVEAPCPTCRTPFTIVHPDLRFVPEKYHKFILPSIRRVYYETEDQIKHRQDLLDRVEYLQKKVQGLQEDTGKLMDRAEAAIVASHKHQEGETKARIEAERLRKVNAALKSQVHDLTKKYNEVKGKKKQDDQSDDGSSSESSPQVSKRKARQPEHDSGLPSSLAQVEDVGRRLILPIPKRPRMAHLTKSRDATHGDDGNNPPPRFKKRDDIPSTRNAGNGSPAQRGESSRQTTVPPIVSHTPGSSTYRIIVPRNTGVFAVQLPSSSDPSVSLHLQY</sequence>
<gene>
    <name evidence="4" type="ORF">NLI96_g7169</name>
</gene>
<dbReference type="EMBL" id="JANAWD010000286">
    <property type="protein sequence ID" value="KAJ3482146.1"/>
    <property type="molecule type" value="Genomic_DNA"/>
</dbReference>
<evidence type="ECO:0000313" key="4">
    <source>
        <dbReference type="EMBL" id="KAJ3482146.1"/>
    </source>
</evidence>
<accession>A0AAD5YHH8</accession>
<keyword evidence="1" id="KW-0862">Zinc</keyword>
<proteinExistence type="predicted"/>
<dbReference type="InterPro" id="IPR013083">
    <property type="entry name" value="Znf_RING/FYVE/PHD"/>
</dbReference>
<comment type="caution">
    <text evidence="4">The sequence shown here is derived from an EMBL/GenBank/DDBJ whole genome shotgun (WGS) entry which is preliminary data.</text>
</comment>
<evidence type="ECO:0000256" key="2">
    <source>
        <dbReference type="SAM" id="MobiDB-lite"/>
    </source>
</evidence>
<dbReference type="InterPro" id="IPR001841">
    <property type="entry name" value="Znf_RING"/>
</dbReference>
<dbReference type="PANTHER" id="PTHR23041">
    <property type="entry name" value="RING FINGER DOMAIN-CONTAINING"/>
    <property type="match status" value="1"/>
</dbReference>
<dbReference type="SMART" id="SM00184">
    <property type="entry name" value="RING"/>
    <property type="match status" value="1"/>
</dbReference>
<dbReference type="PROSITE" id="PS50089">
    <property type="entry name" value="ZF_RING_2"/>
    <property type="match status" value="1"/>
</dbReference>
<protein>
    <recommendedName>
        <fullName evidence="3">RING-type domain-containing protein</fullName>
    </recommendedName>
</protein>
<dbReference type="AlphaFoldDB" id="A0AAD5YHH8"/>
<dbReference type="GO" id="GO:0008270">
    <property type="term" value="F:zinc ion binding"/>
    <property type="evidence" value="ECO:0007669"/>
    <property type="project" value="UniProtKB-KW"/>
</dbReference>
<keyword evidence="5" id="KW-1185">Reference proteome</keyword>
<dbReference type="Pfam" id="PF13923">
    <property type="entry name" value="zf-C3HC4_2"/>
    <property type="match status" value="1"/>
</dbReference>
<dbReference type="PANTHER" id="PTHR23041:SF78">
    <property type="entry name" value="E3 UBIQUITIN-PROTEIN LIGASE RNF4"/>
    <property type="match status" value="1"/>
</dbReference>
<dbReference type="SUPFAM" id="SSF57850">
    <property type="entry name" value="RING/U-box"/>
    <property type="match status" value="1"/>
</dbReference>
<dbReference type="Gene3D" id="3.30.40.10">
    <property type="entry name" value="Zinc/RING finger domain, C3HC4 (zinc finger)"/>
    <property type="match status" value="1"/>
</dbReference>
<feature type="region of interest" description="Disordered" evidence="2">
    <location>
        <begin position="151"/>
        <end position="281"/>
    </location>
</feature>
<evidence type="ECO:0000259" key="3">
    <source>
        <dbReference type="PROSITE" id="PS50089"/>
    </source>
</evidence>
<evidence type="ECO:0000256" key="1">
    <source>
        <dbReference type="PROSITE-ProRule" id="PRU00175"/>
    </source>
</evidence>
<feature type="compositionally biased region" description="Basic and acidic residues" evidence="2">
    <location>
        <begin position="223"/>
        <end position="232"/>
    </location>
</feature>
<organism evidence="4 5">
    <name type="scientific">Meripilus lineatus</name>
    <dbReference type="NCBI Taxonomy" id="2056292"/>
    <lineage>
        <taxon>Eukaryota</taxon>
        <taxon>Fungi</taxon>
        <taxon>Dikarya</taxon>
        <taxon>Basidiomycota</taxon>
        <taxon>Agaricomycotina</taxon>
        <taxon>Agaricomycetes</taxon>
        <taxon>Polyporales</taxon>
        <taxon>Meripilaceae</taxon>
        <taxon>Meripilus</taxon>
    </lineage>
</organism>
<feature type="domain" description="RING-type" evidence="3">
    <location>
        <begin position="3"/>
        <end position="46"/>
    </location>
</feature>